<dbReference type="AlphaFoldDB" id="A0A0F9NJ82"/>
<dbReference type="EMBL" id="LAZR01003474">
    <property type="protein sequence ID" value="KKN17924.1"/>
    <property type="molecule type" value="Genomic_DNA"/>
</dbReference>
<feature type="non-terminal residue" evidence="1">
    <location>
        <position position="35"/>
    </location>
</feature>
<organism evidence="1">
    <name type="scientific">marine sediment metagenome</name>
    <dbReference type="NCBI Taxonomy" id="412755"/>
    <lineage>
        <taxon>unclassified sequences</taxon>
        <taxon>metagenomes</taxon>
        <taxon>ecological metagenomes</taxon>
    </lineage>
</organism>
<comment type="caution">
    <text evidence="1">The sequence shown here is derived from an EMBL/GenBank/DDBJ whole genome shotgun (WGS) entry which is preliminary data.</text>
</comment>
<accession>A0A0F9NJ82</accession>
<name>A0A0F9NJ82_9ZZZZ</name>
<evidence type="ECO:0000313" key="1">
    <source>
        <dbReference type="EMBL" id="KKN17924.1"/>
    </source>
</evidence>
<gene>
    <name evidence="1" type="ORF">LCGC14_0960700</name>
</gene>
<sequence>MPLAARVILALTLNEGQLSRTKRFRPDRWYTLNFV</sequence>
<protein>
    <submittedName>
        <fullName evidence="1">Uncharacterized protein</fullName>
    </submittedName>
</protein>
<reference evidence="1" key="1">
    <citation type="journal article" date="2015" name="Nature">
        <title>Complex archaea that bridge the gap between prokaryotes and eukaryotes.</title>
        <authorList>
            <person name="Spang A."/>
            <person name="Saw J.H."/>
            <person name="Jorgensen S.L."/>
            <person name="Zaremba-Niedzwiedzka K."/>
            <person name="Martijn J."/>
            <person name="Lind A.E."/>
            <person name="van Eijk R."/>
            <person name="Schleper C."/>
            <person name="Guy L."/>
            <person name="Ettema T.J."/>
        </authorList>
    </citation>
    <scope>NUCLEOTIDE SEQUENCE</scope>
</reference>
<proteinExistence type="predicted"/>